<dbReference type="GO" id="GO:0034551">
    <property type="term" value="P:mitochondrial respiratory chain complex III assembly"/>
    <property type="evidence" value="ECO:0007669"/>
    <property type="project" value="TreeGrafter"/>
</dbReference>
<dbReference type="GO" id="GO:0005739">
    <property type="term" value="C:mitochondrion"/>
    <property type="evidence" value="ECO:0007669"/>
    <property type="project" value="TreeGrafter"/>
</dbReference>
<dbReference type="InterPro" id="IPR007129">
    <property type="entry name" value="Ubiqinol_cyt_c_chaperone_CPB3"/>
</dbReference>
<feature type="region of interest" description="Disordered" evidence="2">
    <location>
        <begin position="21"/>
        <end position="41"/>
    </location>
</feature>
<organism evidence="4 5">
    <name type="scientific">Caulochytrium protostelioides</name>
    <dbReference type="NCBI Taxonomy" id="1555241"/>
    <lineage>
        <taxon>Eukaryota</taxon>
        <taxon>Fungi</taxon>
        <taxon>Fungi incertae sedis</taxon>
        <taxon>Chytridiomycota</taxon>
        <taxon>Chytridiomycota incertae sedis</taxon>
        <taxon>Chytridiomycetes</taxon>
        <taxon>Caulochytriales</taxon>
        <taxon>Caulochytriaceae</taxon>
        <taxon>Caulochytrium</taxon>
    </lineage>
</organism>
<reference evidence="5" key="1">
    <citation type="journal article" date="2018" name="Nat. Microbiol.">
        <title>Leveraging single-cell genomics to expand the fungal tree of life.</title>
        <authorList>
            <person name="Ahrendt S.R."/>
            <person name="Quandt C.A."/>
            <person name="Ciobanu D."/>
            <person name="Clum A."/>
            <person name="Salamov A."/>
            <person name="Andreopoulos B."/>
            <person name="Cheng J.F."/>
            <person name="Woyke T."/>
            <person name="Pelin A."/>
            <person name="Henrissat B."/>
            <person name="Reynolds N.K."/>
            <person name="Benny G.L."/>
            <person name="Smith M.E."/>
            <person name="James T.Y."/>
            <person name="Grigoriev I.V."/>
        </authorList>
    </citation>
    <scope>NUCLEOTIDE SEQUENCE [LARGE SCALE GENOMIC DNA]</scope>
    <source>
        <strain evidence="5">ATCC 52028</strain>
    </source>
</reference>
<keyword evidence="5" id="KW-1185">Reference proteome</keyword>
<dbReference type="PANTHER" id="PTHR12184">
    <property type="entry name" value="UBIQUINOL-CYTOCHROME C REDUCTASE COMPLEX ASSEMBLY FACTOR 1 FAMILY MEMBER"/>
    <property type="match status" value="1"/>
</dbReference>
<dbReference type="EMBL" id="ML014254">
    <property type="protein sequence ID" value="RKO99819.1"/>
    <property type="molecule type" value="Genomic_DNA"/>
</dbReference>
<gene>
    <name evidence="4" type="ORF">CXG81DRAFT_27445</name>
</gene>
<evidence type="ECO:0000313" key="5">
    <source>
        <dbReference type="Proteomes" id="UP000274922"/>
    </source>
</evidence>
<accession>A0A4P9X442</accession>
<dbReference type="OrthoDB" id="10253878at2759"/>
<dbReference type="InterPro" id="IPR021150">
    <property type="entry name" value="Ubiq_cyt_c_chap"/>
</dbReference>
<name>A0A4P9X442_9FUNG</name>
<dbReference type="Pfam" id="PF03981">
    <property type="entry name" value="Ubiq_cyt_C_chap"/>
    <property type="match status" value="1"/>
</dbReference>
<evidence type="ECO:0000256" key="2">
    <source>
        <dbReference type="SAM" id="MobiDB-lite"/>
    </source>
</evidence>
<protein>
    <recommendedName>
        <fullName evidence="3">Ubiquinol-cytochrome c chaperone domain-containing protein</fullName>
    </recommendedName>
</protein>
<dbReference type="PANTHER" id="PTHR12184:SF1">
    <property type="entry name" value="UBIQUINOL-CYTOCHROME-C REDUCTASE COMPLEX ASSEMBLY FACTOR 1"/>
    <property type="match status" value="1"/>
</dbReference>
<proteinExistence type="inferred from homology"/>
<dbReference type="Proteomes" id="UP000274922">
    <property type="component" value="Unassembled WGS sequence"/>
</dbReference>
<evidence type="ECO:0000256" key="1">
    <source>
        <dbReference type="ARBA" id="ARBA00006407"/>
    </source>
</evidence>
<comment type="similarity">
    <text evidence="1">Belongs to the CBP3 family.</text>
</comment>
<sequence length="226" mass="25412">MTSPSDHHSISAALQSAATAAANVAPATTPSEAPSRPSGIPSWLNPFKQIQFKMARIDTAHDAWAQISDQHQRNPLFREILKLDGEASFNTWFNIATLHFWMLSKRLRMEGDVGRAFNQELFNVMWLEIEFRLAQAGVYRMEKTLGEIMSMHYGQTLAYDEGLAKGDAILASALYRNLFNGDATPPDATTMVKLLDWIYMELNRLQACTREDMINGKITFVPIVMA</sequence>
<dbReference type="AlphaFoldDB" id="A0A4P9X442"/>
<evidence type="ECO:0000313" key="4">
    <source>
        <dbReference type="EMBL" id="RKO99819.1"/>
    </source>
</evidence>
<feature type="domain" description="Ubiquinol-cytochrome c chaperone" evidence="3">
    <location>
        <begin position="87"/>
        <end position="220"/>
    </location>
</feature>
<evidence type="ECO:0000259" key="3">
    <source>
        <dbReference type="Pfam" id="PF03981"/>
    </source>
</evidence>
<dbReference type="STRING" id="1555241.A0A4P9X442"/>